<proteinExistence type="predicted"/>
<dbReference type="EMBL" id="BK014656">
    <property type="protein sequence ID" value="DAD66297.1"/>
    <property type="molecule type" value="Genomic_DNA"/>
</dbReference>
<sequence length="267" mass="31118">MDPLDTCPIPGRRDTSKAARRRTRLAIIAEKWADGVDPLRIMHTWGTTYDGMRSMIRANPDIKLPDDMAKRLHKICRKAYPKNQPNRHRSGWDQYEKQYYTEEILFLDQFNVPALEILDRLDVSWTMWKHIINEQHLTRLQQETDNACQWANLRKQHPDKTDQEITQMMYNNQVTFSKVMKTIPASYLHTLSHIGGMMVTKTQHSIDTHRDNNGKFPEHLQDVICGRTIIHNAGNVSWCTRKPGHDGDCRTGWQPTTQPMGHHGNQN</sequence>
<dbReference type="Pfam" id="PF23817">
    <property type="entry name" value="DUF7188"/>
    <property type="match status" value="1"/>
</dbReference>
<accession>A0A8S5L8U2</accession>
<protein>
    <submittedName>
        <fullName evidence="1">Uncharacterized protein</fullName>
    </submittedName>
</protein>
<dbReference type="InterPro" id="IPR055612">
    <property type="entry name" value="DUF7188"/>
</dbReference>
<evidence type="ECO:0000313" key="1">
    <source>
        <dbReference type="EMBL" id="DAD66297.1"/>
    </source>
</evidence>
<reference evidence="1" key="1">
    <citation type="journal article" date="2021" name="Proc. Natl. Acad. Sci. U.S.A.">
        <title>A Catalog of Tens of Thousands of Viruses from Human Metagenomes Reveals Hidden Associations with Chronic Diseases.</title>
        <authorList>
            <person name="Tisza M.J."/>
            <person name="Buck C.B."/>
        </authorList>
    </citation>
    <scope>NUCLEOTIDE SEQUENCE</scope>
    <source>
        <strain evidence="1">Ctj7f2</strain>
    </source>
</reference>
<name>A0A8S5L8U2_9CAUD</name>
<organism evidence="1">
    <name type="scientific">Siphoviridae sp. ctj7f2</name>
    <dbReference type="NCBI Taxonomy" id="2823593"/>
    <lineage>
        <taxon>Viruses</taxon>
        <taxon>Duplodnaviria</taxon>
        <taxon>Heunggongvirae</taxon>
        <taxon>Uroviricota</taxon>
        <taxon>Caudoviricetes</taxon>
    </lineage>
</organism>